<sequence>MEVSVPILALIISLHLIAFVLALAPNNFPARWCRTSTTIKLTTFTALMRPRCMVSGVWALAAEPNGG</sequence>
<dbReference type="EMBL" id="CM039432">
    <property type="protein sequence ID" value="KAI4331964.1"/>
    <property type="molecule type" value="Genomic_DNA"/>
</dbReference>
<name>A0ACB9N645_BAUVA</name>
<reference evidence="1 2" key="1">
    <citation type="journal article" date="2022" name="DNA Res.">
        <title>Chromosomal-level genome assembly of the orchid tree Bauhinia variegata (Leguminosae; Cercidoideae) supports the allotetraploid origin hypothesis of Bauhinia.</title>
        <authorList>
            <person name="Zhong Y."/>
            <person name="Chen Y."/>
            <person name="Zheng D."/>
            <person name="Pang J."/>
            <person name="Liu Y."/>
            <person name="Luo S."/>
            <person name="Meng S."/>
            <person name="Qian L."/>
            <person name="Wei D."/>
            <person name="Dai S."/>
            <person name="Zhou R."/>
        </authorList>
    </citation>
    <scope>NUCLEOTIDE SEQUENCE [LARGE SCALE GENOMIC DNA]</scope>
    <source>
        <strain evidence="1">BV-YZ2020</strain>
    </source>
</reference>
<comment type="caution">
    <text evidence="1">The sequence shown here is derived from an EMBL/GenBank/DDBJ whole genome shotgun (WGS) entry which is preliminary data.</text>
</comment>
<proteinExistence type="predicted"/>
<evidence type="ECO:0000313" key="1">
    <source>
        <dbReference type="EMBL" id="KAI4331964.1"/>
    </source>
</evidence>
<dbReference type="Proteomes" id="UP000828941">
    <property type="component" value="Chromosome 7"/>
</dbReference>
<organism evidence="1 2">
    <name type="scientific">Bauhinia variegata</name>
    <name type="common">Purple orchid tree</name>
    <name type="synonym">Phanera variegata</name>
    <dbReference type="NCBI Taxonomy" id="167791"/>
    <lineage>
        <taxon>Eukaryota</taxon>
        <taxon>Viridiplantae</taxon>
        <taxon>Streptophyta</taxon>
        <taxon>Embryophyta</taxon>
        <taxon>Tracheophyta</taxon>
        <taxon>Spermatophyta</taxon>
        <taxon>Magnoliopsida</taxon>
        <taxon>eudicotyledons</taxon>
        <taxon>Gunneridae</taxon>
        <taxon>Pentapetalae</taxon>
        <taxon>rosids</taxon>
        <taxon>fabids</taxon>
        <taxon>Fabales</taxon>
        <taxon>Fabaceae</taxon>
        <taxon>Cercidoideae</taxon>
        <taxon>Cercideae</taxon>
        <taxon>Bauhiniinae</taxon>
        <taxon>Bauhinia</taxon>
    </lineage>
</organism>
<gene>
    <name evidence="1" type="ORF">L6164_016908</name>
</gene>
<accession>A0ACB9N645</accession>
<protein>
    <submittedName>
        <fullName evidence="1">Uncharacterized protein</fullName>
    </submittedName>
</protein>
<keyword evidence="2" id="KW-1185">Reference proteome</keyword>
<evidence type="ECO:0000313" key="2">
    <source>
        <dbReference type="Proteomes" id="UP000828941"/>
    </source>
</evidence>